<evidence type="ECO:0000313" key="1">
    <source>
        <dbReference type="EMBL" id="GIG80363.1"/>
    </source>
</evidence>
<gene>
    <name evidence="1" type="ORF">Pka01_34900</name>
</gene>
<dbReference type="Proteomes" id="UP000630097">
    <property type="component" value="Unassembled WGS sequence"/>
</dbReference>
<proteinExistence type="predicted"/>
<name>A0A8J3LWF6_9ACTN</name>
<accession>A0A8J3LWF6</accession>
<keyword evidence="2" id="KW-1185">Reference proteome</keyword>
<evidence type="ECO:0000313" key="2">
    <source>
        <dbReference type="Proteomes" id="UP000630097"/>
    </source>
</evidence>
<protein>
    <submittedName>
        <fullName evidence="1">Uncharacterized protein</fullName>
    </submittedName>
</protein>
<sequence length="129" mass="15671">MATRTSWGKLQPLRKPRALPPPDRVWAEREWEIIRCGHVPADMDDKWFAFVEHDRLCLHRSWTGDQVFQADFQPCDRGWQIVKAAVESRRRWYKRKYEVPDRLTLELLIDTVLLGTYDEVRWRHLWKLQ</sequence>
<reference evidence="1 2" key="1">
    <citation type="submission" date="2021-01" db="EMBL/GenBank/DDBJ databases">
        <title>Whole genome shotgun sequence of Planotetraspora kaengkrachanensis NBRC 104272.</title>
        <authorList>
            <person name="Komaki H."/>
            <person name="Tamura T."/>
        </authorList>
    </citation>
    <scope>NUCLEOTIDE SEQUENCE [LARGE SCALE GENOMIC DNA]</scope>
    <source>
        <strain evidence="1 2">NBRC 104272</strain>
    </source>
</reference>
<comment type="caution">
    <text evidence="1">The sequence shown here is derived from an EMBL/GenBank/DDBJ whole genome shotgun (WGS) entry which is preliminary data.</text>
</comment>
<dbReference type="AlphaFoldDB" id="A0A8J3LWF6"/>
<organism evidence="1 2">
    <name type="scientific">Planotetraspora kaengkrachanensis</name>
    <dbReference type="NCBI Taxonomy" id="575193"/>
    <lineage>
        <taxon>Bacteria</taxon>
        <taxon>Bacillati</taxon>
        <taxon>Actinomycetota</taxon>
        <taxon>Actinomycetes</taxon>
        <taxon>Streptosporangiales</taxon>
        <taxon>Streptosporangiaceae</taxon>
        <taxon>Planotetraspora</taxon>
    </lineage>
</organism>
<dbReference type="EMBL" id="BONV01000014">
    <property type="protein sequence ID" value="GIG80363.1"/>
    <property type="molecule type" value="Genomic_DNA"/>
</dbReference>